<dbReference type="InterPro" id="IPR008969">
    <property type="entry name" value="CarboxyPept-like_regulatory"/>
</dbReference>
<evidence type="ECO:0008006" key="3">
    <source>
        <dbReference type="Google" id="ProtNLM"/>
    </source>
</evidence>
<dbReference type="AlphaFoldDB" id="A0A2N9L4Z5"/>
<dbReference type="Gene3D" id="2.60.40.1120">
    <property type="entry name" value="Carboxypeptidase-like, regulatory domain"/>
    <property type="match status" value="1"/>
</dbReference>
<evidence type="ECO:0000313" key="2">
    <source>
        <dbReference type="Proteomes" id="UP000239735"/>
    </source>
</evidence>
<gene>
    <name evidence="1" type="ORF">SBA5_150043</name>
</gene>
<proteinExistence type="predicted"/>
<dbReference type="EMBL" id="OKRB01000057">
    <property type="protein sequence ID" value="SPE18309.1"/>
    <property type="molecule type" value="Genomic_DNA"/>
</dbReference>
<dbReference type="Proteomes" id="UP000239735">
    <property type="component" value="Unassembled WGS sequence"/>
</dbReference>
<reference evidence="2" key="1">
    <citation type="submission" date="2018-02" db="EMBL/GenBank/DDBJ databases">
        <authorList>
            <person name="Hausmann B."/>
        </authorList>
    </citation>
    <scope>NUCLEOTIDE SEQUENCE [LARGE SCALE GENOMIC DNA]</scope>
    <source>
        <strain evidence="2">Peat soil MAG SbA5</strain>
    </source>
</reference>
<dbReference type="Pfam" id="PF13620">
    <property type="entry name" value="CarboxypepD_reg"/>
    <property type="match status" value="1"/>
</dbReference>
<accession>A0A2N9L4Z5</accession>
<evidence type="ECO:0000313" key="1">
    <source>
        <dbReference type="EMBL" id="SPE18309.1"/>
    </source>
</evidence>
<dbReference type="OrthoDB" id="120565at2"/>
<organism evidence="1 2">
    <name type="scientific">Candidatus Sulfuritelmatomonas gaucii</name>
    <dbReference type="NCBI Taxonomy" id="2043161"/>
    <lineage>
        <taxon>Bacteria</taxon>
        <taxon>Pseudomonadati</taxon>
        <taxon>Acidobacteriota</taxon>
        <taxon>Terriglobia</taxon>
        <taxon>Terriglobales</taxon>
        <taxon>Acidobacteriaceae</taxon>
        <taxon>Candidatus Sulfuritelmatomonas</taxon>
    </lineage>
</organism>
<protein>
    <recommendedName>
        <fullName evidence="3">Carboxypeptidase regulatory-like domain-containing protein</fullName>
    </recommendedName>
</protein>
<dbReference type="SUPFAM" id="SSF49464">
    <property type="entry name" value="Carboxypeptidase regulatory domain-like"/>
    <property type="match status" value="1"/>
</dbReference>
<name>A0A2N9L4Z5_9BACT</name>
<sequence length="124" mass="13294">MSRASWMAAGFLGGLALVAVSGGPRNSLFVPAAVAQNMGMRTVSGTVLNADSQAVSGATVFLKNEKTKTIRSYDSTADGHFHFSQVDMSVDFDLWAEKDGKKSATKTVSSWDARKDFISDLKLK</sequence>